<dbReference type="GO" id="GO:0016779">
    <property type="term" value="F:nucleotidyltransferase activity"/>
    <property type="evidence" value="ECO:0007669"/>
    <property type="project" value="InterPro"/>
</dbReference>
<dbReference type="KEGG" id="gac:GACE_0229"/>
<dbReference type="EMBL" id="CP009552">
    <property type="protein sequence ID" value="AIY89286.1"/>
    <property type="molecule type" value="Genomic_DNA"/>
</dbReference>
<accession>A0A0A7GEC4</accession>
<protein>
    <recommendedName>
        <fullName evidence="1">Polymerase nucleotidyl transferase domain-containing protein</fullName>
    </recommendedName>
</protein>
<dbReference type="Pfam" id="PF01909">
    <property type="entry name" value="NTP_transf_2"/>
    <property type="match status" value="1"/>
</dbReference>
<dbReference type="Gene3D" id="3.30.460.10">
    <property type="entry name" value="Beta Polymerase, domain 2"/>
    <property type="match status" value="1"/>
</dbReference>
<dbReference type="PIRSF" id="PIRSF005928">
    <property type="entry name" value="Nucleotidltrnsf"/>
    <property type="match status" value="1"/>
</dbReference>
<dbReference type="InterPro" id="IPR002934">
    <property type="entry name" value="Polymerase_NTP_transf_dom"/>
</dbReference>
<evidence type="ECO:0000259" key="1">
    <source>
        <dbReference type="Pfam" id="PF01909"/>
    </source>
</evidence>
<dbReference type="InterPro" id="IPR009185">
    <property type="entry name" value="Nucleotidl_trans"/>
</dbReference>
<feature type="domain" description="Polymerase nucleotidyl transferase" evidence="1">
    <location>
        <begin position="10"/>
        <end position="79"/>
    </location>
</feature>
<dbReference type="STRING" id="565033.GACE_0229"/>
<evidence type="ECO:0000313" key="3">
    <source>
        <dbReference type="Proteomes" id="UP000030624"/>
    </source>
</evidence>
<dbReference type="eggNOG" id="arCOG04066">
    <property type="taxonomic scope" value="Archaea"/>
</dbReference>
<name>A0A0A7GEC4_GEOAI</name>
<gene>
    <name evidence="2" type="ORF">GACE_0229</name>
</gene>
<evidence type="ECO:0000313" key="2">
    <source>
        <dbReference type="EMBL" id="AIY89286.1"/>
    </source>
</evidence>
<proteinExistence type="predicted"/>
<dbReference type="HOGENOM" id="CLU_1217517_0_0_2"/>
<dbReference type="AlphaFoldDB" id="A0A0A7GEC4"/>
<organism evidence="2 3">
    <name type="scientific">Geoglobus acetivorans</name>
    <dbReference type="NCBI Taxonomy" id="565033"/>
    <lineage>
        <taxon>Archaea</taxon>
        <taxon>Methanobacteriati</taxon>
        <taxon>Methanobacteriota</taxon>
        <taxon>Archaeoglobi</taxon>
        <taxon>Archaeoglobales</taxon>
        <taxon>Archaeoglobaceae</taxon>
        <taxon>Geoglobus</taxon>
    </lineage>
</organism>
<reference evidence="2 3" key="1">
    <citation type="journal article" date="2015" name="Appl. Environ. Microbiol.">
        <title>The Geoglobus acetivorans genome: Fe(III) reduction, acetate utilization, autotrophic growth, and degradation of aromatic compounds in a hyperthermophilic archaeon.</title>
        <authorList>
            <person name="Mardanov A.V."/>
            <person name="Slododkina G.B."/>
            <person name="Slobodkin A.I."/>
            <person name="Beletsky A.V."/>
            <person name="Gavrilov S.N."/>
            <person name="Kublanov I.V."/>
            <person name="Bonch-Osmolovskaya E.A."/>
            <person name="Skryabin K.G."/>
            <person name="Ravin N.V."/>
        </authorList>
    </citation>
    <scope>NUCLEOTIDE SEQUENCE [LARGE SCALE GENOMIC DNA]</scope>
    <source>
        <strain evidence="2 3">SBH6</strain>
    </source>
</reference>
<dbReference type="SUPFAM" id="SSF81301">
    <property type="entry name" value="Nucleotidyltransferase"/>
    <property type="match status" value="1"/>
</dbReference>
<dbReference type="Proteomes" id="UP000030624">
    <property type="component" value="Chromosome"/>
</dbReference>
<sequence length="211" mass="24363">MLAEKRKIAEEIMDTLENHGIPSIVYGSVARGDVKKSSDVDIFIPLNIPSYKVELALRDFSILERRIIQATPNYAIKGEIALDMANVSFPLVKMRDKELDFYRFGGFLDLDMLRRDERVAGVDKRLMLIVPVKDGHMEIPANEMDKSELADYLDVGIEIVEERFRVLERRREIGRTGVFVNEPVPEFESFESHLSSLALENVFLRRRMKLF</sequence>
<dbReference type="InterPro" id="IPR043519">
    <property type="entry name" value="NT_sf"/>
</dbReference>